<keyword evidence="1" id="KW-0812">Transmembrane</keyword>
<sequence length="61" mass="6655">MNRVVGYFGNILFPYGLLALGSIAFALTALQSFDPYPLSLIAFYPLSSLILIFADKIIGVK</sequence>
<gene>
    <name evidence="2" type="ORF">EV210_11299</name>
</gene>
<comment type="caution">
    <text evidence="2">The sequence shown here is derived from an EMBL/GenBank/DDBJ whole genome shotgun (WGS) entry which is preliminary data.</text>
</comment>
<proteinExistence type="predicted"/>
<keyword evidence="1" id="KW-1133">Transmembrane helix</keyword>
<evidence type="ECO:0000256" key="1">
    <source>
        <dbReference type="SAM" id="Phobius"/>
    </source>
</evidence>
<name>A0A4R1PU58_9FIRM</name>
<dbReference type="RefSeq" id="WP_132082539.1">
    <property type="nucleotide sequence ID" value="NZ_DAIMLW010000005.1"/>
</dbReference>
<dbReference type="EMBL" id="SLUI01000012">
    <property type="protein sequence ID" value="TCL35440.1"/>
    <property type="molecule type" value="Genomic_DNA"/>
</dbReference>
<feature type="transmembrane region" description="Helical" evidence="1">
    <location>
        <begin position="36"/>
        <end position="54"/>
    </location>
</feature>
<reference evidence="2 3" key="1">
    <citation type="submission" date="2019-03" db="EMBL/GenBank/DDBJ databases">
        <title>Genomic Encyclopedia of Type Strains, Phase IV (KMG-IV): sequencing the most valuable type-strain genomes for metagenomic binning, comparative biology and taxonomic classification.</title>
        <authorList>
            <person name="Goeker M."/>
        </authorList>
    </citation>
    <scope>NUCLEOTIDE SEQUENCE [LARGE SCALE GENOMIC DNA]</scope>
    <source>
        <strain evidence="2 3">DSM 15969</strain>
    </source>
</reference>
<keyword evidence="1" id="KW-0472">Membrane</keyword>
<evidence type="ECO:0000313" key="2">
    <source>
        <dbReference type="EMBL" id="TCL35440.1"/>
    </source>
</evidence>
<feature type="transmembrane region" description="Helical" evidence="1">
    <location>
        <begin position="12"/>
        <end position="30"/>
    </location>
</feature>
<dbReference type="Proteomes" id="UP000295063">
    <property type="component" value="Unassembled WGS sequence"/>
</dbReference>
<accession>A0A4R1PU58</accession>
<keyword evidence="3" id="KW-1185">Reference proteome</keyword>
<evidence type="ECO:0000313" key="3">
    <source>
        <dbReference type="Proteomes" id="UP000295063"/>
    </source>
</evidence>
<protein>
    <submittedName>
        <fullName evidence="2">Uncharacterized protein</fullName>
    </submittedName>
</protein>
<dbReference type="AlphaFoldDB" id="A0A4R1PU58"/>
<organism evidence="2 3">
    <name type="scientific">Anaerospora hongkongensis</name>
    <dbReference type="NCBI Taxonomy" id="244830"/>
    <lineage>
        <taxon>Bacteria</taxon>
        <taxon>Bacillati</taxon>
        <taxon>Bacillota</taxon>
        <taxon>Negativicutes</taxon>
        <taxon>Selenomonadales</taxon>
        <taxon>Sporomusaceae</taxon>
        <taxon>Anaerospora</taxon>
    </lineage>
</organism>